<dbReference type="InterPro" id="IPR015168">
    <property type="entry name" value="SsuA/THI5"/>
</dbReference>
<sequence length="348" mass="37150">MRTTRSTPTTRRRFLSIAALTVTAGSAAAACGPALGGGPGRTTTLRYQGSTGQVTPPELAQDLGYLGDVKLDWAGDTTSGPQDIQSAATGQIDFGGAFNGAVVKLQAAGAPLTSVIGYYGSDRESYQGFFVPDGSPVAHPRDFIGKKVGMNTLGAHAEAVLDLYLQRNGLTAGDIGKVEPLVVPPITTEQSLRQKQIDVGVLGGIFREKAQAAGGLRKVFSDHDFLGAFTGGTYVFRDDFVKRNPETVRAFTAGVAKAIEWSRTTPRDQVIARFTKIVRARGRNESADALKYWKSYGVAGKGGVIAEREFTTWITWLEQRGQIPRGRVRPGGLYTNEFNPYAAGGSRA</sequence>
<comment type="caution">
    <text evidence="3">The sequence shown here is derived from an EMBL/GenBank/DDBJ whole genome shotgun (WGS) entry which is preliminary data.</text>
</comment>
<proteinExistence type="predicted"/>
<dbReference type="Proteomes" id="UP001501231">
    <property type="component" value="Unassembled WGS sequence"/>
</dbReference>
<accession>A0ABN3KEB1</accession>
<dbReference type="PROSITE" id="PS51318">
    <property type="entry name" value="TAT"/>
    <property type="match status" value="1"/>
</dbReference>
<name>A0ABN3KEB1_9ACTN</name>
<dbReference type="Pfam" id="PF09084">
    <property type="entry name" value="NMT1"/>
    <property type="match status" value="1"/>
</dbReference>
<evidence type="ECO:0000313" key="3">
    <source>
        <dbReference type="EMBL" id="GAA2454061.1"/>
    </source>
</evidence>
<feature type="domain" description="SsuA/THI5-like" evidence="2">
    <location>
        <begin position="59"/>
        <end position="267"/>
    </location>
</feature>
<evidence type="ECO:0000256" key="1">
    <source>
        <dbReference type="SAM" id="SignalP"/>
    </source>
</evidence>
<dbReference type="EMBL" id="BAAARW010000039">
    <property type="protein sequence ID" value="GAA2454061.1"/>
    <property type="molecule type" value="Genomic_DNA"/>
</dbReference>
<dbReference type="SUPFAM" id="SSF53850">
    <property type="entry name" value="Periplasmic binding protein-like II"/>
    <property type="match status" value="1"/>
</dbReference>
<gene>
    <name evidence="3" type="ORF">GCM10010191_86090</name>
</gene>
<reference evidence="3 4" key="1">
    <citation type="journal article" date="2019" name="Int. J. Syst. Evol. Microbiol.">
        <title>The Global Catalogue of Microorganisms (GCM) 10K type strain sequencing project: providing services to taxonomists for standard genome sequencing and annotation.</title>
        <authorList>
            <consortium name="The Broad Institute Genomics Platform"/>
            <consortium name="The Broad Institute Genome Sequencing Center for Infectious Disease"/>
            <person name="Wu L."/>
            <person name="Ma J."/>
        </authorList>
    </citation>
    <scope>NUCLEOTIDE SEQUENCE [LARGE SCALE GENOMIC DNA]</scope>
    <source>
        <strain evidence="3 4">JCM 3325</strain>
    </source>
</reference>
<dbReference type="Gene3D" id="3.40.190.10">
    <property type="entry name" value="Periplasmic binding protein-like II"/>
    <property type="match status" value="2"/>
</dbReference>
<protein>
    <submittedName>
        <fullName evidence="3">ABC transporter substrate-binding protein</fullName>
    </submittedName>
</protein>
<evidence type="ECO:0000259" key="2">
    <source>
        <dbReference type="Pfam" id="PF09084"/>
    </source>
</evidence>
<dbReference type="PANTHER" id="PTHR30024">
    <property type="entry name" value="ALIPHATIC SULFONATES-BINDING PROTEIN-RELATED"/>
    <property type="match status" value="1"/>
</dbReference>
<feature type="chain" id="PRO_5045115287" evidence="1">
    <location>
        <begin position="30"/>
        <end position="348"/>
    </location>
</feature>
<keyword evidence="4" id="KW-1185">Reference proteome</keyword>
<dbReference type="PROSITE" id="PS51257">
    <property type="entry name" value="PROKAR_LIPOPROTEIN"/>
    <property type="match status" value="1"/>
</dbReference>
<evidence type="ECO:0000313" key="4">
    <source>
        <dbReference type="Proteomes" id="UP001501231"/>
    </source>
</evidence>
<keyword evidence="1" id="KW-0732">Signal</keyword>
<organism evidence="3 4">
    <name type="scientific">Actinomadura vinacea</name>
    <dbReference type="NCBI Taxonomy" id="115336"/>
    <lineage>
        <taxon>Bacteria</taxon>
        <taxon>Bacillati</taxon>
        <taxon>Actinomycetota</taxon>
        <taxon>Actinomycetes</taxon>
        <taxon>Streptosporangiales</taxon>
        <taxon>Thermomonosporaceae</taxon>
        <taxon>Actinomadura</taxon>
    </lineage>
</organism>
<feature type="signal peptide" evidence="1">
    <location>
        <begin position="1"/>
        <end position="29"/>
    </location>
</feature>
<dbReference type="InterPro" id="IPR006311">
    <property type="entry name" value="TAT_signal"/>
</dbReference>